<dbReference type="PRINTS" id="PR00039">
    <property type="entry name" value="HTHLYSR"/>
</dbReference>
<keyword evidence="3" id="KW-0238">DNA-binding</keyword>
<dbReference type="Proteomes" id="UP000027100">
    <property type="component" value="Unassembled WGS sequence"/>
</dbReference>
<dbReference type="Gene3D" id="3.40.190.290">
    <property type="match status" value="1"/>
</dbReference>
<dbReference type="CDD" id="cd08422">
    <property type="entry name" value="PBP2_CrgA_like"/>
    <property type="match status" value="1"/>
</dbReference>
<dbReference type="InterPro" id="IPR036390">
    <property type="entry name" value="WH_DNA-bd_sf"/>
</dbReference>
<dbReference type="AlphaFoldDB" id="A0A062VLB7"/>
<evidence type="ECO:0000313" key="6">
    <source>
        <dbReference type="EMBL" id="KDA00487.1"/>
    </source>
</evidence>
<dbReference type="InterPro" id="IPR000847">
    <property type="entry name" value="LysR_HTH_N"/>
</dbReference>
<dbReference type="InterPro" id="IPR005119">
    <property type="entry name" value="LysR_subst-bd"/>
</dbReference>
<evidence type="ECO:0000256" key="4">
    <source>
        <dbReference type="ARBA" id="ARBA00023163"/>
    </source>
</evidence>
<dbReference type="GO" id="GO:0003700">
    <property type="term" value="F:DNA-binding transcription factor activity"/>
    <property type="evidence" value="ECO:0007669"/>
    <property type="project" value="InterPro"/>
</dbReference>
<evidence type="ECO:0000256" key="2">
    <source>
        <dbReference type="ARBA" id="ARBA00023015"/>
    </source>
</evidence>
<dbReference type="EMBL" id="ARYM01000001">
    <property type="protein sequence ID" value="KDA00487.1"/>
    <property type="molecule type" value="Genomic_DNA"/>
</dbReference>
<keyword evidence="7" id="KW-1185">Reference proteome</keyword>
<evidence type="ECO:0000256" key="1">
    <source>
        <dbReference type="ARBA" id="ARBA00009437"/>
    </source>
</evidence>
<dbReference type="GO" id="GO:0003677">
    <property type="term" value="F:DNA binding"/>
    <property type="evidence" value="ECO:0007669"/>
    <property type="project" value="UniProtKB-KW"/>
</dbReference>
<organism evidence="6 7">
    <name type="scientific">Hyphomonas polymorpha PS728</name>
    <dbReference type="NCBI Taxonomy" id="1280954"/>
    <lineage>
        <taxon>Bacteria</taxon>
        <taxon>Pseudomonadati</taxon>
        <taxon>Pseudomonadota</taxon>
        <taxon>Alphaproteobacteria</taxon>
        <taxon>Hyphomonadales</taxon>
        <taxon>Hyphomonadaceae</taxon>
        <taxon>Hyphomonas</taxon>
    </lineage>
</organism>
<dbReference type="PATRIC" id="fig|1280954.3.peg.129"/>
<comment type="similarity">
    <text evidence="1">Belongs to the LysR transcriptional regulatory family.</text>
</comment>
<comment type="caution">
    <text evidence="6">The sequence shown here is derived from an EMBL/GenBank/DDBJ whole genome shotgun (WGS) entry which is preliminary data.</text>
</comment>
<sequence>MDRIEAMQLFVRVADAGSFSRAAADLELGQPTVSRRIQDLEASLGTTLFQRTTRALSLTEAGERFYRRAVDILTEFDEAEAEARGLEHSPVGLLRVSCSHSFARRVVAPAVPVFLAAYPSIRFDLVSDDSLTDLVAEGVDIAFRLGELRDSRLMAKKLGEAPQVLWASPDYIARHGAPQTVEEVVNHNAVVFRHTRQTVWDLRRGEEHFEARVDGPFRASSGETLLEAAAGGLGILLAPAWLASECFGDQRLVRVLPEWQGPSLPIHAVWTSGKLRGKARLFVEHIEPAIAHACSMARLEAATAAR</sequence>
<evidence type="ECO:0000256" key="3">
    <source>
        <dbReference type="ARBA" id="ARBA00023125"/>
    </source>
</evidence>
<dbReference type="eggNOG" id="COG0583">
    <property type="taxonomic scope" value="Bacteria"/>
</dbReference>
<dbReference type="Pfam" id="PF00126">
    <property type="entry name" value="HTH_1"/>
    <property type="match status" value="1"/>
</dbReference>
<dbReference type="Gene3D" id="1.10.10.10">
    <property type="entry name" value="Winged helix-like DNA-binding domain superfamily/Winged helix DNA-binding domain"/>
    <property type="match status" value="1"/>
</dbReference>
<dbReference type="SUPFAM" id="SSF46785">
    <property type="entry name" value="Winged helix' DNA-binding domain"/>
    <property type="match status" value="1"/>
</dbReference>
<dbReference type="PROSITE" id="PS50931">
    <property type="entry name" value="HTH_LYSR"/>
    <property type="match status" value="1"/>
</dbReference>
<protein>
    <submittedName>
        <fullName evidence="6">LysR family transcriptional regulator</fullName>
    </submittedName>
</protein>
<dbReference type="InterPro" id="IPR058163">
    <property type="entry name" value="LysR-type_TF_proteobact-type"/>
</dbReference>
<evidence type="ECO:0000313" key="7">
    <source>
        <dbReference type="Proteomes" id="UP000027100"/>
    </source>
</evidence>
<dbReference type="PANTHER" id="PTHR30537:SF5">
    <property type="entry name" value="HTH-TYPE TRANSCRIPTIONAL ACTIVATOR TTDR-RELATED"/>
    <property type="match status" value="1"/>
</dbReference>
<dbReference type="OrthoDB" id="9813056at2"/>
<reference evidence="6 7" key="1">
    <citation type="journal article" date="2014" name="Antonie Van Leeuwenhoek">
        <title>Hyphomonas beringensis sp. nov. and Hyphomonas chukchiensis sp. nov., isolated from surface seawater of the Bering Sea and Chukchi Sea.</title>
        <authorList>
            <person name="Li C."/>
            <person name="Lai Q."/>
            <person name="Li G."/>
            <person name="Dong C."/>
            <person name="Wang J."/>
            <person name="Liao Y."/>
            <person name="Shao Z."/>
        </authorList>
    </citation>
    <scope>NUCLEOTIDE SEQUENCE [LARGE SCALE GENOMIC DNA]</scope>
    <source>
        <strain evidence="6 7">PS728</strain>
    </source>
</reference>
<evidence type="ECO:0000259" key="5">
    <source>
        <dbReference type="PROSITE" id="PS50931"/>
    </source>
</evidence>
<dbReference type="PANTHER" id="PTHR30537">
    <property type="entry name" value="HTH-TYPE TRANSCRIPTIONAL REGULATOR"/>
    <property type="match status" value="1"/>
</dbReference>
<dbReference type="InterPro" id="IPR036388">
    <property type="entry name" value="WH-like_DNA-bd_sf"/>
</dbReference>
<gene>
    <name evidence="6" type="ORF">HPO_00620</name>
</gene>
<dbReference type="SUPFAM" id="SSF53850">
    <property type="entry name" value="Periplasmic binding protein-like II"/>
    <property type="match status" value="1"/>
</dbReference>
<keyword evidence="4" id="KW-0804">Transcription</keyword>
<name>A0A062VLB7_9PROT</name>
<accession>A0A062VLB7</accession>
<dbReference type="Pfam" id="PF03466">
    <property type="entry name" value="LysR_substrate"/>
    <property type="match status" value="1"/>
</dbReference>
<proteinExistence type="inferred from homology"/>
<dbReference type="STRING" id="1280954.HPO_00620"/>
<keyword evidence="2" id="KW-0805">Transcription regulation</keyword>
<feature type="domain" description="HTH lysR-type" evidence="5">
    <location>
        <begin position="1"/>
        <end position="59"/>
    </location>
</feature>
<dbReference type="FunFam" id="1.10.10.10:FF:000001">
    <property type="entry name" value="LysR family transcriptional regulator"/>
    <property type="match status" value="1"/>
</dbReference>